<evidence type="ECO:0000256" key="3">
    <source>
        <dbReference type="ARBA" id="ARBA00022771"/>
    </source>
</evidence>
<keyword evidence="5" id="KW-0238">DNA-binding</keyword>
<evidence type="ECO:0000313" key="11">
    <source>
        <dbReference type="Proteomes" id="UP000288805"/>
    </source>
</evidence>
<comment type="caution">
    <text evidence="10">The sequence shown here is derived from an EMBL/GenBank/DDBJ whole genome shotgun (WGS) entry which is preliminary data.</text>
</comment>
<gene>
    <name evidence="10" type="ORF">CK203_077896</name>
</gene>
<accession>A0A438EB56</accession>
<dbReference type="Pfam" id="PF02892">
    <property type="entry name" value="zf-BED"/>
    <property type="match status" value="1"/>
</dbReference>
<protein>
    <recommendedName>
        <fullName evidence="9">BED-type domain-containing protein</fullName>
    </recommendedName>
</protein>
<dbReference type="Pfam" id="PF05699">
    <property type="entry name" value="Dimer_Tnp_hAT"/>
    <property type="match status" value="1"/>
</dbReference>
<dbReference type="GO" id="GO:0005634">
    <property type="term" value="C:nucleus"/>
    <property type="evidence" value="ECO:0007669"/>
    <property type="project" value="UniProtKB-SubCell"/>
</dbReference>
<feature type="domain" description="BED-type" evidence="9">
    <location>
        <begin position="26"/>
        <end position="83"/>
    </location>
</feature>
<evidence type="ECO:0000256" key="1">
    <source>
        <dbReference type="ARBA" id="ARBA00004123"/>
    </source>
</evidence>
<evidence type="ECO:0000256" key="7">
    <source>
        <dbReference type="PROSITE-ProRule" id="PRU00027"/>
    </source>
</evidence>
<keyword evidence="6" id="KW-0539">Nucleus</keyword>
<evidence type="ECO:0000256" key="6">
    <source>
        <dbReference type="ARBA" id="ARBA00023242"/>
    </source>
</evidence>
<evidence type="ECO:0000313" key="10">
    <source>
        <dbReference type="EMBL" id="RVW44908.1"/>
    </source>
</evidence>
<evidence type="ECO:0000256" key="2">
    <source>
        <dbReference type="ARBA" id="ARBA00022723"/>
    </source>
</evidence>
<reference evidence="10 11" key="1">
    <citation type="journal article" date="2018" name="PLoS Genet.">
        <title>Population sequencing reveals clonal diversity and ancestral inbreeding in the grapevine cultivar Chardonnay.</title>
        <authorList>
            <person name="Roach M.J."/>
            <person name="Johnson D.L."/>
            <person name="Bohlmann J."/>
            <person name="van Vuuren H.J."/>
            <person name="Jones S.J."/>
            <person name="Pretorius I.S."/>
            <person name="Schmidt S.A."/>
            <person name="Borneman A.R."/>
        </authorList>
    </citation>
    <scope>NUCLEOTIDE SEQUENCE [LARGE SCALE GENOMIC DNA]</scope>
    <source>
        <strain evidence="11">cv. Chardonnay</strain>
        <tissue evidence="10">Leaf</tissue>
    </source>
</reference>
<dbReference type="Pfam" id="PF04937">
    <property type="entry name" value="DUF659"/>
    <property type="match status" value="1"/>
</dbReference>
<evidence type="ECO:0000256" key="5">
    <source>
        <dbReference type="ARBA" id="ARBA00023125"/>
    </source>
</evidence>
<feature type="region of interest" description="Disordered" evidence="8">
    <location>
        <begin position="1"/>
        <end position="30"/>
    </location>
</feature>
<dbReference type="PROSITE" id="PS50808">
    <property type="entry name" value="ZF_BED"/>
    <property type="match status" value="1"/>
</dbReference>
<dbReference type="InterPro" id="IPR008906">
    <property type="entry name" value="HATC_C_dom"/>
</dbReference>
<organism evidence="10 11">
    <name type="scientific">Vitis vinifera</name>
    <name type="common">Grape</name>
    <dbReference type="NCBI Taxonomy" id="29760"/>
    <lineage>
        <taxon>Eukaryota</taxon>
        <taxon>Viridiplantae</taxon>
        <taxon>Streptophyta</taxon>
        <taxon>Embryophyta</taxon>
        <taxon>Tracheophyta</taxon>
        <taxon>Spermatophyta</taxon>
        <taxon>Magnoliopsida</taxon>
        <taxon>eudicotyledons</taxon>
        <taxon>Gunneridae</taxon>
        <taxon>Pentapetalae</taxon>
        <taxon>rosids</taxon>
        <taxon>Vitales</taxon>
        <taxon>Vitaceae</taxon>
        <taxon>Viteae</taxon>
        <taxon>Vitis</taxon>
    </lineage>
</organism>
<keyword evidence="4" id="KW-0862">Zinc</keyword>
<dbReference type="SUPFAM" id="SSF53098">
    <property type="entry name" value="Ribonuclease H-like"/>
    <property type="match status" value="1"/>
</dbReference>
<dbReference type="EMBL" id="QGNW01001338">
    <property type="protein sequence ID" value="RVW44908.1"/>
    <property type="molecule type" value="Genomic_DNA"/>
</dbReference>
<name>A0A438EB56_VITVI</name>
<keyword evidence="3 7" id="KW-0863">Zinc-finger</keyword>
<dbReference type="InterPro" id="IPR007021">
    <property type="entry name" value="DUF659"/>
</dbReference>
<sequence>MVETREFFDAFPANQHKDDQGTAPPRATDPGWAHGIMVNGGRQKIKCKYCHKVILGGGISRLKQHLAGERGNVAPCEEVPEDVKVQIQQHLGREGLMMYRGALKQPQQGALAGKEGEKRLMKELPTRKRGTRNNFFPTATPVAQVSIHNSFASQESMDQADMAVARFMYEAGVPFSAANSYYFQQMADAIAAVGPGYKMPSCHSLRGKLLNRSVQDVEGLCEELRRSWEGTVFLRSVYASDIANSTEALLSLFVSVVEEVGPKNIVNFVTDTTPTYKAAGKLLMGRYKTFFWSACGAHCIDLMLEEVGKRDEVKELLAKAKRITQFIYNNTWVLNLTRKRTGGRDIVQLAITRFASNFLTLQSIVSFKEALHQMFTSATWMQSAFSKQRAGVEVAEIIVDPTFWSMCDRALKVMITSHINYYEEAVGDFSRPVALRGRESLAPATWWSLYAADYPDLQRLAVRILSQTCSVTRCETSWSMSERVHSKQRNRFGASAVERPHFCSL</sequence>
<proteinExistence type="predicted"/>
<dbReference type="PANTHER" id="PTHR32166">
    <property type="entry name" value="OSJNBA0013A04.12 PROTEIN"/>
    <property type="match status" value="1"/>
</dbReference>
<dbReference type="GO" id="GO:0046983">
    <property type="term" value="F:protein dimerization activity"/>
    <property type="evidence" value="ECO:0007669"/>
    <property type="project" value="InterPro"/>
</dbReference>
<evidence type="ECO:0000256" key="4">
    <source>
        <dbReference type="ARBA" id="ARBA00022833"/>
    </source>
</evidence>
<dbReference type="PANTHER" id="PTHR32166:SF116">
    <property type="entry name" value="BINDING PROTEIN, PUTATIVE-RELATED"/>
    <property type="match status" value="1"/>
</dbReference>
<dbReference type="AlphaFoldDB" id="A0A438EB56"/>
<dbReference type="GO" id="GO:0008270">
    <property type="term" value="F:zinc ion binding"/>
    <property type="evidence" value="ECO:0007669"/>
    <property type="project" value="UniProtKB-KW"/>
</dbReference>
<dbReference type="InterPro" id="IPR003656">
    <property type="entry name" value="Znf_BED"/>
</dbReference>
<keyword evidence="2" id="KW-0479">Metal-binding</keyword>
<dbReference type="GO" id="GO:0003677">
    <property type="term" value="F:DNA binding"/>
    <property type="evidence" value="ECO:0007669"/>
    <property type="project" value="UniProtKB-KW"/>
</dbReference>
<dbReference type="InterPro" id="IPR012337">
    <property type="entry name" value="RNaseH-like_sf"/>
</dbReference>
<dbReference type="Proteomes" id="UP000288805">
    <property type="component" value="Unassembled WGS sequence"/>
</dbReference>
<evidence type="ECO:0000256" key="8">
    <source>
        <dbReference type="SAM" id="MobiDB-lite"/>
    </source>
</evidence>
<comment type="subcellular location">
    <subcellularLocation>
        <location evidence="1">Nucleus</location>
    </subcellularLocation>
</comment>
<evidence type="ECO:0000259" key="9">
    <source>
        <dbReference type="PROSITE" id="PS50808"/>
    </source>
</evidence>